<dbReference type="InterPro" id="IPR008266">
    <property type="entry name" value="Tyr_kinase_AS"/>
</dbReference>
<proteinExistence type="inferred from homology"/>
<evidence type="ECO:0000313" key="13">
    <source>
        <dbReference type="EMBL" id="GEM11897.1"/>
    </source>
</evidence>
<comment type="similarity">
    <text evidence="2 9">Belongs to the RNA polymerase beta chain family.</text>
</comment>
<evidence type="ECO:0000256" key="10">
    <source>
        <dbReference type="SAM" id="Coils"/>
    </source>
</evidence>
<dbReference type="GO" id="GO:0005524">
    <property type="term" value="F:ATP binding"/>
    <property type="evidence" value="ECO:0007669"/>
    <property type="project" value="InterPro"/>
</dbReference>
<feature type="domain" description="Protein kinase" evidence="12">
    <location>
        <begin position="250"/>
        <end position="583"/>
    </location>
</feature>
<gene>
    <name evidence="13" type="ORF">Rt10032_c17g5914</name>
</gene>
<evidence type="ECO:0000256" key="3">
    <source>
        <dbReference type="ARBA" id="ARBA00011206"/>
    </source>
</evidence>
<dbReference type="InterPro" id="IPR013197">
    <property type="entry name" value="RNA_pol_III_RPC82-rel_HTH"/>
</dbReference>
<organism evidence="13 14">
    <name type="scientific">Rhodotorula toruloides</name>
    <name type="common">Yeast</name>
    <name type="synonym">Rhodosporidium toruloides</name>
    <dbReference type="NCBI Taxonomy" id="5286"/>
    <lineage>
        <taxon>Eukaryota</taxon>
        <taxon>Fungi</taxon>
        <taxon>Dikarya</taxon>
        <taxon>Basidiomycota</taxon>
        <taxon>Pucciniomycotina</taxon>
        <taxon>Microbotryomycetes</taxon>
        <taxon>Sporidiobolales</taxon>
        <taxon>Sporidiobolaceae</taxon>
        <taxon>Rhodotorula</taxon>
    </lineage>
</organism>
<dbReference type="EMBL" id="BJWK01000017">
    <property type="protein sequence ID" value="GEM11897.1"/>
    <property type="molecule type" value="Genomic_DNA"/>
</dbReference>
<dbReference type="OrthoDB" id="272392at2759"/>
<sequence>MFTVERPTQGAEVEAEQDDDEPKRKKRRKKGKAAPVASSDEDELEDDGFVVKKPDPPLPEEVFFKINEERFHIRWRAQLLRSYAGELYNSHVATVFGVILDIVSTETQLMIEPISRFVSLHEINKVFDRLPESSKPDLSQTFAKHKQDSSWPPKRDRSGDYILAVCEVLSGLDQWGVSTREHFLMQQGEGSHAKWAVDWRTLGKAMKRSLVEAVVRDKLGEHAIRCWRILEAKGKLDEKHLARLAFLSVKETREVLGRLSSSGLIEPQEVPRSADRAPSRTLYLWFVDFNKVVTSLIAQAPEPETAPPAQLVARATVLAIETSLEDISYLEGLYKSASSDSPVSSDGITRVFLSQHLGSRWQGDAYGDLTGQLAIKIVEPRAEDAIDGEVIMLLVSELVPGTALQIWEDVREYRSATIYAVKTLHSAGITHGDLRPSNFILRHDRSVAIVDYGRASHDAEPEDLEAERLQFEIASILLSRGALSFPQLIKLTSLPPALVHSSLLVLSTHTLLFHSETEVGGRLTELYELNHDAVERRIRGGLYVEMASEWDGGEELSTVIEVLWKEGILTREDLYEVMRQKIMHKREMELGAEQEEPKGKKRARTEDQATEAAERLVRKAFAQGFVNIVTPGSQLSPSSLEIKWEEELRSTIKGIPTTKELARVKKMLREKQEEWAEEEQARARGKGAEVEAEQDDDEPKRKKRRKKGKAAPVASSDEDELEDDGFVVKKPDPPLPEEVFFKINEERFHIRWRAQLLRSYAGELYNSHVATVFGVILDIVSTETQLMIEPISRFVSLHEINKVFDRLPESSKPDLSQTFAKHKQDSSWPPKRDRSGDYILAVCEVLSGLDQWGVSTREHFLMQQGEGSHAKWAVDWRTLGKAMKRSLVEAVVRDKLGEHAIRCWRILEAKGKLDEKHLARLAFLSVKETREVLGRLSSSGLIEPQEVPRSADRAPSRTLYLWFVDFNKVVTSLIAHHYKALANLQAQRQHQLEERRGLVDKRERTDVRENEALLTKRDQEAIAELDKTMEALAVAEQRLDEQLFVLREFDPDPAVIAGAAKLRYSQLSDDSINTRSLDLDLTRKLVHLAVVSPANGEHGRPDLTLSLSLAWDGIIEVFIEVKGVKLVDEGTFVAFEEAAIDRRRLRIASDIAPDWAMAQPDTAPLIVHGAVSARTRRATSSKAVSAPPVLPTIAEGSNFIMRDAEDIESGLPASVDPAPVDEQVSAEGKPRPKRQPPSPRQWIEVGIHDLKEKPIPFGRLSPRGKHVVLLYQQLAVQVAVLRKRRPNAPFLAGMVATPAHTLFVMCIGKTFLVGRHGCNLAKAVRVLSALFFFTVQSTKVVSRPLILKRQLGAS</sequence>
<dbReference type="InterPro" id="IPR000719">
    <property type="entry name" value="Prot_kinase_dom"/>
</dbReference>
<dbReference type="SUPFAM" id="SSF46785">
    <property type="entry name" value="Winged helix' DNA-binding domain"/>
    <property type="match status" value="2"/>
</dbReference>
<evidence type="ECO:0000259" key="12">
    <source>
        <dbReference type="PROSITE" id="PS50011"/>
    </source>
</evidence>
<dbReference type="InterPro" id="IPR055207">
    <property type="entry name" value="POLR3C_WHD"/>
</dbReference>
<evidence type="ECO:0000256" key="1">
    <source>
        <dbReference type="ARBA" id="ARBA00004123"/>
    </source>
</evidence>
<evidence type="ECO:0000256" key="6">
    <source>
        <dbReference type="ARBA" id="ARBA00023163"/>
    </source>
</evidence>
<feature type="region of interest" description="Disordered" evidence="11">
    <location>
        <begin position="133"/>
        <end position="156"/>
    </location>
</feature>
<dbReference type="InterPro" id="IPR036388">
    <property type="entry name" value="WH-like_DNA-bd_sf"/>
</dbReference>
<comment type="caution">
    <text evidence="13">The sequence shown here is derived from an EMBL/GenBank/DDBJ whole genome shotgun (WGS) entry which is preliminary data.</text>
</comment>
<evidence type="ECO:0000256" key="5">
    <source>
        <dbReference type="ARBA" id="ARBA00022478"/>
    </source>
</evidence>
<feature type="region of interest" description="Disordered" evidence="11">
    <location>
        <begin position="675"/>
        <end position="730"/>
    </location>
</feature>
<evidence type="ECO:0000256" key="2">
    <source>
        <dbReference type="ARBA" id="ARBA00006835"/>
    </source>
</evidence>
<dbReference type="InterPro" id="IPR011009">
    <property type="entry name" value="Kinase-like_dom_sf"/>
</dbReference>
<dbReference type="InterPro" id="IPR008806">
    <property type="entry name" value="RNA_pol_III_Rpc82_C"/>
</dbReference>
<dbReference type="Proteomes" id="UP000321518">
    <property type="component" value="Unassembled WGS sequence"/>
</dbReference>
<feature type="compositionally biased region" description="Acidic residues" evidence="11">
    <location>
        <begin position="716"/>
        <end position="725"/>
    </location>
</feature>
<feature type="compositionally biased region" description="Basic and acidic residues" evidence="11">
    <location>
        <begin position="822"/>
        <end position="833"/>
    </location>
</feature>
<name>A0A511KNH2_RHOTO</name>
<keyword evidence="10" id="KW-0175">Coiled coil</keyword>
<evidence type="ECO:0000313" key="14">
    <source>
        <dbReference type="Proteomes" id="UP000321518"/>
    </source>
</evidence>
<protein>
    <recommendedName>
        <fullName evidence="4 9">DNA-directed RNA polymerase III subunit RPC3</fullName>
        <shortName evidence="9">RNA polymerase III subunit C3</shortName>
    </recommendedName>
</protein>
<dbReference type="InterPro" id="IPR039748">
    <property type="entry name" value="RPC3"/>
</dbReference>
<feature type="region of interest" description="Disordered" evidence="11">
    <location>
        <begin position="1211"/>
        <end position="1241"/>
    </location>
</feature>
<feature type="coiled-coil region" evidence="10">
    <location>
        <begin position="981"/>
        <end position="1042"/>
    </location>
</feature>
<feature type="region of interest" description="Disordered" evidence="11">
    <location>
        <begin position="588"/>
        <end position="611"/>
    </location>
</feature>
<dbReference type="GO" id="GO:0006351">
    <property type="term" value="P:DNA-templated transcription"/>
    <property type="evidence" value="ECO:0007669"/>
    <property type="project" value="InterPro"/>
</dbReference>
<evidence type="ECO:0000256" key="7">
    <source>
        <dbReference type="ARBA" id="ARBA00023242"/>
    </source>
</evidence>
<dbReference type="InterPro" id="IPR036390">
    <property type="entry name" value="WH_DNA-bd_sf"/>
</dbReference>
<dbReference type="Gene3D" id="6.10.140.1450">
    <property type="match status" value="1"/>
</dbReference>
<evidence type="ECO:0000256" key="4">
    <source>
        <dbReference type="ARBA" id="ARBA00016689"/>
    </source>
</evidence>
<dbReference type="Pfam" id="PF22536">
    <property type="entry name" value="WHD_POLR3C"/>
    <property type="match status" value="2"/>
</dbReference>
<dbReference type="PROSITE" id="PS50011">
    <property type="entry name" value="PROTEIN_KINASE_DOM"/>
    <property type="match status" value="1"/>
</dbReference>
<dbReference type="PANTHER" id="PTHR12949">
    <property type="entry name" value="RNA POLYMERASE III DNA DIRECTED -RELATED"/>
    <property type="match status" value="1"/>
</dbReference>
<comment type="subunit">
    <text evidence="3 9">Component of the RNA polymerase III (Pol III) complex consisting of 17 subunits.</text>
</comment>
<keyword evidence="6 9" id="KW-0804">Transcription</keyword>
<dbReference type="PANTHER" id="PTHR12949:SF0">
    <property type="entry name" value="DNA-DIRECTED RNA POLYMERASE III SUBUNIT RPC3"/>
    <property type="match status" value="1"/>
</dbReference>
<evidence type="ECO:0000256" key="8">
    <source>
        <dbReference type="ARBA" id="ARBA00025127"/>
    </source>
</evidence>
<dbReference type="Gene3D" id="1.10.510.10">
    <property type="entry name" value="Transferase(Phosphotransferase) domain 1"/>
    <property type="match status" value="1"/>
</dbReference>
<feature type="compositionally biased region" description="Basic and acidic residues" evidence="11">
    <location>
        <begin position="675"/>
        <end position="689"/>
    </location>
</feature>
<dbReference type="GO" id="GO:0005666">
    <property type="term" value="C:RNA polymerase III complex"/>
    <property type="evidence" value="ECO:0007669"/>
    <property type="project" value="UniProtKB-UniRule"/>
</dbReference>
<comment type="subcellular location">
    <subcellularLocation>
        <location evidence="1 9">Nucleus</location>
    </subcellularLocation>
</comment>
<feature type="compositionally biased region" description="Acidic residues" evidence="11">
    <location>
        <begin position="39"/>
        <end position="48"/>
    </location>
</feature>
<evidence type="ECO:0000256" key="11">
    <source>
        <dbReference type="SAM" id="MobiDB-lite"/>
    </source>
</evidence>
<reference evidence="13 14" key="1">
    <citation type="submission" date="2019-07" db="EMBL/GenBank/DDBJ databases">
        <title>Rhodotorula toruloides NBRC10032 genome sequencing.</title>
        <authorList>
            <person name="Shida Y."/>
            <person name="Takaku H."/>
            <person name="Ogasawara W."/>
            <person name="Mori K."/>
        </authorList>
    </citation>
    <scope>NUCLEOTIDE SEQUENCE [LARGE SCALE GENOMIC DNA]</scope>
    <source>
        <strain evidence="13 14">NBRC10032</strain>
    </source>
</reference>
<dbReference type="GO" id="GO:0003697">
    <property type="term" value="F:single-stranded DNA binding"/>
    <property type="evidence" value="ECO:0007669"/>
    <property type="project" value="UniProtKB-UniRule"/>
</dbReference>
<keyword evidence="5 9" id="KW-0240">DNA-directed RNA polymerase</keyword>
<dbReference type="Gene3D" id="1.10.10.10">
    <property type="entry name" value="Winged helix-like DNA-binding domain superfamily/Winged helix DNA-binding domain"/>
    <property type="match status" value="3"/>
</dbReference>
<evidence type="ECO:0000256" key="9">
    <source>
        <dbReference type="RuleBase" id="RU367076"/>
    </source>
</evidence>
<dbReference type="Pfam" id="PF08221">
    <property type="entry name" value="HTH_9"/>
    <property type="match status" value="1"/>
</dbReference>
<dbReference type="PROSITE" id="PS00109">
    <property type="entry name" value="PROTEIN_KINASE_TYR"/>
    <property type="match status" value="1"/>
</dbReference>
<accession>A0A511KNH2</accession>
<dbReference type="Pfam" id="PF05645">
    <property type="entry name" value="RNA_pol_Rpc82"/>
    <property type="match status" value="1"/>
</dbReference>
<comment type="function">
    <text evidence="8 9">DNA-dependent RNA polymerase catalyzes the transcription of DNA into RNA using the four ribonucleoside triphosphates as substrates. Specific core component of RNA polymerase III which synthesizes small RNAs, such as 5S rRNA and tRNAs.</text>
</comment>
<keyword evidence="7 9" id="KW-0539">Nucleus</keyword>
<feature type="compositionally biased region" description="Basic and acidic residues" evidence="11">
    <location>
        <begin position="145"/>
        <end position="156"/>
    </location>
</feature>
<dbReference type="SUPFAM" id="SSF56112">
    <property type="entry name" value="Protein kinase-like (PK-like)"/>
    <property type="match status" value="1"/>
</dbReference>
<feature type="region of interest" description="Disordered" evidence="11">
    <location>
        <begin position="1"/>
        <end position="51"/>
    </location>
</feature>
<feature type="region of interest" description="Disordered" evidence="11">
    <location>
        <begin position="810"/>
        <end position="833"/>
    </location>
</feature>
<dbReference type="GO" id="GO:0004672">
    <property type="term" value="F:protein kinase activity"/>
    <property type="evidence" value="ECO:0007669"/>
    <property type="project" value="InterPro"/>
</dbReference>